<feature type="coiled-coil region" evidence="1">
    <location>
        <begin position="256"/>
        <end position="290"/>
    </location>
</feature>
<gene>
    <name evidence="3" type="ORF">J0H12_06440</name>
</gene>
<reference evidence="3" key="1">
    <citation type="submission" date="2021-02" db="EMBL/GenBank/DDBJ databases">
        <title>Thiocyanate and organic carbon inputs drive convergent selection for specific autotrophic Afipia and Thiobacillus strains within complex microbiomes.</title>
        <authorList>
            <person name="Huddy R.J."/>
            <person name="Sachdeva R."/>
            <person name="Kadzinga F."/>
            <person name="Kantor R.S."/>
            <person name="Harrison S.T.L."/>
            <person name="Banfield J.F."/>
        </authorList>
    </citation>
    <scope>NUCLEOTIDE SEQUENCE</scope>
    <source>
        <strain evidence="3">SCN18_10_11_15_R4_P_38_20</strain>
    </source>
</reference>
<proteinExistence type="predicted"/>
<sequence length="290" mass="32331">MKTTKIFLTLASVFALNQGVFASDIESKYPSKDLKGIFEGCADVNKKPKDIPGILDAFKSTHTAKETEDLCKEVKDSRFYDAAKQAGVGTIKNRAIVTWCEGAHLERAKLGEIKQKDKAPEKAPEIVKLKPVNLGEKEKSIEGEQHQLEEVKKVISENLVALKDDKSLTPAQQKRVEELVGQVKEAEKELAKAKENYDNLSVAITILRDDLKHFSFQYFKPQAHENSTAEVYLEALNAALPKEHPHILDSGSRGQLTQADAVLKQANENLAKARKDLEIINREMIQLTGK</sequence>
<feature type="chain" id="PRO_5035175025" evidence="2">
    <location>
        <begin position="23"/>
        <end position="290"/>
    </location>
</feature>
<comment type="caution">
    <text evidence="3">The sequence shown here is derived from an EMBL/GenBank/DDBJ whole genome shotgun (WGS) entry which is preliminary data.</text>
</comment>
<dbReference type="AlphaFoldDB" id="A0A8J7TVA7"/>
<evidence type="ECO:0000313" key="4">
    <source>
        <dbReference type="Proteomes" id="UP000664414"/>
    </source>
</evidence>
<protein>
    <submittedName>
        <fullName evidence="3">Uncharacterized protein</fullName>
    </submittedName>
</protein>
<evidence type="ECO:0000256" key="2">
    <source>
        <dbReference type="SAM" id="SignalP"/>
    </source>
</evidence>
<name>A0A8J7TVA7_9PROT</name>
<evidence type="ECO:0000256" key="1">
    <source>
        <dbReference type="SAM" id="Coils"/>
    </source>
</evidence>
<keyword evidence="1" id="KW-0175">Coiled coil</keyword>
<feature type="coiled-coil region" evidence="1">
    <location>
        <begin position="176"/>
        <end position="210"/>
    </location>
</feature>
<keyword evidence="2" id="KW-0732">Signal</keyword>
<evidence type="ECO:0000313" key="3">
    <source>
        <dbReference type="EMBL" id="MBN9413541.1"/>
    </source>
</evidence>
<dbReference type="Proteomes" id="UP000664414">
    <property type="component" value="Unassembled WGS sequence"/>
</dbReference>
<accession>A0A8J7TVA7</accession>
<dbReference type="EMBL" id="JAFKGL010000026">
    <property type="protein sequence ID" value="MBN9413541.1"/>
    <property type="molecule type" value="Genomic_DNA"/>
</dbReference>
<organism evidence="3 4">
    <name type="scientific">Candidatus Paracaedimonas acanthamoebae</name>
    <dbReference type="NCBI Taxonomy" id="244581"/>
    <lineage>
        <taxon>Bacteria</taxon>
        <taxon>Pseudomonadati</taxon>
        <taxon>Pseudomonadota</taxon>
        <taxon>Alphaproteobacteria</taxon>
        <taxon>Holosporales</taxon>
        <taxon>Caedimonadaceae</taxon>
        <taxon>Candidatus Paracaedimonas</taxon>
    </lineage>
</organism>
<feature type="signal peptide" evidence="2">
    <location>
        <begin position="1"/>
        <end position="22"/>
    </location>
</feature>